<protein>
    <submittedName>
        <fullName evidence="1">Uncharacterized protein</fullName>
    </submittedName>
</protein>
<evidence type="ECO:0000313" key="1">
    <source>
        <dbReference type="EMBL" id="KAH1128791.1"/>
    </source>
</evidence>
<dbReference type="AlphaFoldDB" id="A0A9D4AK90"/>
<evidence type="ECO:0000313" key="2">
    <source>
        <dbReference type="Proteomes" id="UP000828251"/>
    </source>
</evidence>
<keyword evidence="2" id="KW-1185">Reference proteome</keyword>
<dbReference type="EMBL" id="JAIQCV010000001">
    <property type="protein sequence ID" value="KAH1128791.1"/>
    <property type="molecule type" value="Genomic_DNA"/>
</dbReference>
<reference evidence="1 2" key="1">
    <citation type="journal article" date="2021" name="Plant Biotechnol. J.">
        <title>Multi-omics assisted identification of the key and species-specific regulatory components of drought-tolerant mechanisms in Gossypium stocksii.</title>
        <authorList>
            <person name="Yu D."/>
            <person name="Ke L."/>
            <person name="Zhang D."/>
            <person name="Wu Y."/>
            <person name="Sun Y."/>
            <person name="Mei J."/>
            <person name="Sun J."/>
            <person name="Sun Y."/>
        </authorList>
    </citation>
    <scope>NUCLEOTIDE SEQUENCE [LARGE SCALE GENOMIC DNA]</scope>
    <source>
        <strain evidence="2">cv. E1</strain>
        <tissue evidence="1">Leaf</tissue>
    </source>
</reference>
<proteinExistence type="predicted"/>
<comment type="caution">
    <text evidence="1">The sequence shown here is derived from an EMBL/GenBank/DDBJ whole genome shotgun (WGS) entry which is preliminary data.</text>
</comment>
<dbReference type="Proteomes" id="UP000828251">
    <property type="component" value="Unassembled WGS sequence"/>
</dbReference>
<name>A0A9D4AK90_9ROSI</name>
<dbReference type="OrthoDB" id="994082at2759"/>
<gene>
    <name evidence="1" type="ORF">J1N35_000169</name>
</gene>
<organism evidence="1 2">
    <name type="scientific">Gossypium stocksii</name>
    <dbReference type="NCBI Taxonomy" id="47602"/>
    <lineage>
        <taxon>Eukaryota</taxon>
        <taxon>Viridiplantae</taxon>
        <taxon>Streptophyta</taxon>
        <taxon>Embryophyta</taxon>
        <taxon>Tracheophyta</taxon>
        <taxon>Spermatophyta</taxon>
        <taxon>Magnoliopsida</taxon>
        <taxon>eudicotyledons</taxon>
        <taxon>Gunneridae</taxon>
        <taxon>Pentapetalae</taxon>
        <taxon>rosids</taxon>
        <taxon>malvids</taxon>
        <taxon>Malvales</taxon>
        <taxon>Malvaceae</taxon>
        <taxon>Malvoideae</taxon>
        <taxon>Gossypium</taxon>
    </lineage>
</organism>
<accession>A0A9D4AK90</accession>
<sequence length="165" mass="18366">MLNVTEKLFGAAEHSEWGKTTGISLIEGQNEEEDKWVECLTSLTERRNQLLHEGKNITASETANFIRNYLGEIDGIDERTAVKQVVQMIKMGLHVGLTMVETEGDTLSVIRKLQSKGIDRSGIEGLKRNEETYLIGEVPAYAKEVAEKDLQQVGSTFPVDRNLSG</sequence>